<gene>
    <name evidence="1" type="ORF">RhiirA1_480971</name>
</gene>
<protein>
    <submittedName>
        <fullName evidence="1">Uncharacterized protein</fullName>
    </submittedName>
</protein>
<name>A0A2N0QNP7_9GLOM</name>
<reference evidence="1 2" key="2">
    <citation type="submission" date="2017-10" db="EMBL/GenBank/DDBJ databases">
        <title>Genome analyses suggest a sexual origin of heterokaryosis in a supposedly ancient asexual fungus.</title>
        <authorList>
            <person name="Corradi N."/>
            <person name="Sedzielewska K."/>
            <person name="Noel J."/>
            <person name="Charron P."/>
            <person name="Farinelli L."/>
            <person name="Marton T."/>
            <person name="Kruger M."/>
            <person name="Pelin A."/>
            <person name="Brachmann A."/>
            <person name="Corradi N."/>
        </authorList>
    </citation>
    <scope>NUCLEOTIDE SEQUENCE [LARGE SCALE GENOMIC DNA]</scope>
    <source>
        <strain evidence="1 2">A1</strain>
    </source>
</reference>
<evidence type="ECO:0000313" key="2">
    <source>
        <dbReference type="Proteomes" id="UP000232688"/>
    </source>
</evidence>
<comment type="caution">
    <text evidence="1">The sequence shown here is derived from an EMBL/GenBank/DDBJ whole genome shotgun (WGS) entry which is preliminary data.</text>
</comment>
<accession>A0A2N0QNP7</accession>
<sequence length="65" mass="7037">MLTLSGSKDLALQHFGSSKLLICESLTEDGTYGSWLLICKSLTKDGTYGPQFLICESLTKDGTYG</sequence>
<evidence type="ECO:0000313" key="1">
    <source>
        <dbReference type="EMBL" id="PKC52675.1"/>
    </source>
</evidence>
<dbReference type="AlphaFoldDB" id="A0A2N0QNP7"/>
<dbReference type="VEuPathDB" id="FungiDB:RhiirA1_480971"/>
<proteinExistence type="predicted"/>
<dbReference type="Proteomes" id="UP000232688">
    <property type="component" value="Unassembled WGS sequence"/>
</dbReference>
<reference evidence="1 2" key="1">
    <citation type="submission" date="2017-10" db="EMBL/GenBank/DDBJ databases">
        <title>Extensive intraspecific genome diversity in a model arbuscular mycorrhizal fungus.</title>
        <authorList>
            <person name="Chen E.C.H."/>
            <person name="Morin E."/>
            <person name="Baudet D."/>
            <person name="Noel J."/>
            <person name="Ndikumana S."/>
            <person name="Charron P."/>
            <person name="St-Onge C."/>
            <person name="Giorgi J."/>
            <person name="Grigoriev I.V."/>
            <person name="Roux C."/>
            <person name="Martin F.M."/>
            <person name="Corradi N."/>
        </authorList>
    </citation>
    <scope>NUCLEOTIDE SEQUENCE [LARGE SCALE GENOMIC DNA]</scope>
    <source>
        <strain evidence="1 2">A1</strain>
    </source>
</reference>
<dbReference type="VEuPathDB" id="FungiDB:FUN_009483"/>
<organism evidence="1 2">
    <name type="scientific">Rhizophagus irregularis</name>
    <dbReference type="NCBI Taxonomy" id="588596"/>
    <lineage>
        <taxon>Eukaryota</taxon>
        <taxon>Fungi</taxon>
        <taxon>Fungi incertae sedis</taxon>
        <taxon>Mucoromycota</taxon>
        <taxon>Glomeromycotina</taxon>
        <taxon>Glomeromycetes</taxon>
        <taxon>Glomerales</taxon>
        <taxon>Glomeraceae</taxon>
        <taxon>Rhizophagus</taxon>
    </lineage>
</organism>
<dbReference type="EMBL" id="LLXH01005351">
    <property type="protein sequence ID" value="PKC52675.1"/>
    <property type="molecule type" value="Genomic_DNA"/>
</dbReference>